<evidence type="ECO:0000259" key="5">
    <source>
        <dbReference type="PROSITE" id="PS50865"/>
    </source>
</evidence>
<protein>
    <recommendedName>
        <fullName evidence="5">MYND-type domain-containing protein</fullName>
    </recommendedName>
</protein>
<accession>A0A0H2RAI8</accession>
<evidence type="ECO:0000313" key="6">
    <source>
        <dbReference type="EMBL" id="KLO08875.1"/>
    </source>
</evidence>
<gene>
    <name evidence="6" type="ORF">SCHPADRAFT_1000659</name>
</gene>
<dbReference type="InterPro" id="IPR002893">
    <property type="entry name" value="Znf_MYND"/>
</dbReference>
<dbReference type="Proteomes" id="UP000053477">
    <property type="component" value="Unassembled WGS sequence"/>
</dbReference>
<dbReference type="PROSITE" id="PS50865">
    <property type="entry name" value="ZF_MYND_2"/>
    <property type="match status" value="1"/>
</dbReference>
<dbReference type="Pfam" id="PF01753">
    <property type="entry name" value="zf-MYND"/>
    <property type="match status" value="1"/>
</dbReference>
<evidence type="ECO:0000256" key="3">
    <source>
        <dbReference type="ARBA" id="ARBA00022833"/>
    </source>
</evidence>
<sequence length="673" mass="76555">MQMLRERRNGTGGKGGSQMVQMCFGSRRNVSIPEKRVESLIDAARTDFEHLVLVNDNTPTLPLRFQAQIFDVFRQHLQTPVDEHLCEKDDPYEWIMFSLKGMIMLGTAFFERNAVNMQCFINCWPDIFKWLQALFVVREACDREGPYEKGRYTQLIGEAYNICLHIFPKALEEEEVIGLAIRVCIGDRFSNDEDHFILQPFLACMVQYEDITDVVSRSAEKMLEACDLTAEDLVDKIVARLKRTSTQTTPMDLQKLMQLANTLGNILYLHPSLTEACQRSSVGSCLVAILKVLMDKRNYSAHYKEAALSVLATICGCSSFRAPKFAHGIVEEGILILLPRAASLGSDPTCKTMAIGILDQLLSCLTYSADVVDICRDELRKIYSSNSQFVSMLDSSPKDFQVTWGSFIALLLENAVLRCLFKKSYAPENGTCANRDCRRLMARAKFMKCAGCAFTLYCSPLCQKAGWGSHRMRCKNLDGEHLNILRFRNQRLPRRMTTLHIQRYWTTIVRLSQEKGILLKHLAVRVSYDKFPFSMQVFDWRGALNEATKIPHLALAAETLHHSGGSQRNLILVLVHMQETDYPCIVFVEDKWTRGFRIPQATKDLERTTFVDDHGKPLVCEEVDALRVGVCLAKKYAVDMGKTVWDNAVLHRATEKVLEEFEQELLVDSNSVE</sequence>
<dbReference type="OrthoDB" id="432970at2759"/>
<dbReference type="EMBL" id="KQ086074">
    <property type="protein sequence ID" value="KLO08875.1"/>
    <property type="molecule type" value="Genomic_DNA"/>
</dbReference>
<evidence type="ECO:0000256" key="4">
    <source>
        <dbReference type="PROSITE-ProRule" id="PRU00134"/>
    </source>
</evidence>
<organism evidence="6 7">
    <name type="scientific">Schizopora paradoxa</name>
    <dbReference type="NCBI Taxonomy" id="27342"/>
    <lineage>
        <taxon>Eukaryota</taxon>
        <taxon>Fungi</taxon>
        <taxon>Dikarya</taxon>
        <taxon>Basidiomycota</taxon>
        <taxon>Agaricomycotina</taxon>
        <taxon>Agaricomycetes</taxon>
        <taxon>Hymenochaetales</taxon>
        <taxon>Schizoporaceae</taxon>
        <taxon>Schizopora</taxon>
    </lineage>
</organism>
<evidence type="ECO:0000256" key="2">
    <source>
        <dbReference type="ARBA" id="ARBA00022771"/>
    </source>
</evidence>
<dbReference type="InterPro" id="IPR016024">
    <property type="entry name" value="ARM-type_fold"/>
</dbReference>
<dbReference type="Gene3D" id="6.10.140.2220">
    <property type="match status" value="1"/>
</dbReference>
<dbReference type="InParanoid" id="A0A0H2RAI8"/>
<name>A0A0H2RAI8_9AGAM</name>
<proteinExistence type="predicted"/>
<keyword evidence="1" id="KW-0479">Metal-binding</keyword>
<evidence type="ECO:0000256" key="1">
    <source>
        <dbReference type="ARBA" id="ARBA00022723"/>
    </source>
</evidence>
<keyword evidence="2 4" id="KW-0863">Zinc-finger</keyword>
<reference evidence="6 7" key="1">
    <citation type="submission" date="2015-04" db="EMBL/GenBank/DDBJ databases">
        <title>Complete genome sequence of Schizopora paradoxa KUC8140, a cosmopolitan wood degrader in East Asia.</title>
        <authorList>
            <consortium name="DOE Joint Genome Institute"/>
            <person name="Min B."/>
            <person name="Park H."/>
            <person name="Jang Y."/>
            <person name="Kim J.-J."/>
            <person name="Kim K.H."/>
            <person name="Pangilinan J."/>
            <person name="Lipzen A."/>
            <person name="Riley R."/>
            <person name="Grigoriev I.V."/>
            <person name="Spatafora J.W."/>
            <person name="Choi I.-G."/>
        </authorList>
    </citation>
    <scope>NUCLEOTIDE SEQUENCE [LARGE SCALE GENOMIC DNA]</scope>
    <source>
        <strain evidence="6 7">KUC8140</strain>
    </source>
</reference>
<feature type="domain" description="MYND-type" evidence="5">
    <location>
        <begin position="434"/>
        <end position="474"/>
    </location>
</feature>
<dbReference type="SUPFAM" id="SSF48371">
    <property type="entry name" value="ARM repeat"/>
    <property type="match status" value="1"/>
</dbReference>
<evidence type="ECO:0000313" key="7">
    <source>
        <dbReference type="Proteomes" id="UP000053477"/>
    </source>
</evidence>
<dbReference type="SUPFAM" id="SSF144232">
    <property type="entry name" value="HIT/MYND zinc finger-like"/>
    <property type="match status" value="1"/>
</dbReference>
<keyword evidence="7" id="KW-1185">Reference proteome</keyword>
<dbReference type="AlphaFoldDB" id="A0A0H2RAI8"/>
<keyword evidence="3" id="KW-0862">Zinc</keyword>
<dbReference type="GO" id="GO:0008270">
    <property type="term" value="F:zinc ion binding"/>
    <property type="evidence" value="ECO:0007669"/>
    <property type="project" value="UniProtKB-KW"/>
</dbReference>